<evidence type="ECO:0000256" key="7">
    <source>
        <dbReference type="ARBA" id="ARBA00022741"/>
    </source>
</evidence>
<reference evidence="15 16" key="1">
    <citation type="journal article" date="2009" name="PLoS ONE">
        <title>Genome analysis of the anaerobic thermohalophilic bacterium Halothermothrix orenii.</title>
        <authorList>
            <person name="Mavromatis K."/>
            <person name="Ivanova N."/>
            <person name="Anderson I."/>
            <person name="Lykidis A."/>
            <person name="Hooper S.D."/>
            <person name="Sun H."/>
            <person name="Kunin V."/>
            <person name="Lapidus A."/>
            <person name="Hugenholtz P."/>
            <person name="Patel B."/>
            <person name="Kyrpides N.C."/>
        </authorList>
    </citation>
    <scope>NUCLEOTIDE SEQUENCE [LARGE SCALE GENOMIC DNA]</scope>
    <source>
        <strain evidence="16">H 168 / OCM 544 / DSM 9562</strain>
    </source>
</reference>
<dbReference type="HOGENOM" id="CLU_013528_0_1_9"/>
<dbReference type="Gene3D" id="1.20.120.1910">
    <property type="entry name" value="Cysteine-tRNA ligase, C-terminal anti-codon recognition domain"/>
    <property type="match status" value="1"/>
</dbReference>
<comment type="subcellular location">
    <subcellularLocation>
        <location evidence="1 13">Cytoplasm</location>
    </subcellularLocation>
</comment>
<dbReference type="PANTHER" id="PTHR10890">
    <property type="entry name" value="CYSTEINYL-TRNA SYNTHETASE"/>
    <property type="match status" value="1"/>
</dbReference>
<sequence length="484" mass="56316">MLRVYNTLSRKKEKFTPLETGKVRMYVCGLTVQNYAHIGHIRSAVNYDVIRRYLEYKGYEVTYVQNFTDINEKIVARAREEGLRPLELADKYTKAYLEDIEKMKIKRADVYCRATDTIKEIIKMVKKLLDKGYAYEVNGNVYFSVEKFSDYGKLSGRNLEEMQAGARVEVNEEKRHPMDFALWKKAPAGEISWDSPWGKGWPGWHIECSAMSIKYLGKRIDIHGGGTDLIFPHHENEIAQSESCTGEKPFVKYWLHNGSVNLKGEKMSKSLGNFFTVREILKEFKPDEVRYFLLTKHYRSPIDFNFEEVEAARKSWRKLVNTYQVMVQILEKGVITKNKITENTKGENTIISILNKKEKEFEEAMDDDFNTARATGVMHELAREINTFVNSPEFELNGETSKVLKKAQNLFDRFSDILGLDLAFSSSDEVDNEILNNLVDFILEIRDEARQEKNWQLADRIRDGLEDLGFEIKDTPHGVRWERK</sequence>
<keyword evidence="7 13" id="KW-0547">Nucleotide-binding</keyword>
<dbReference type="STRING" id="373903.Hore_00960"/>
<dbReference type="EC" id="6.1.1.16" evidence="13"/>
<feature type="domain" description="Cysteinyl-tRNA synthetase class Ia DALR" evidence="14">
    <location>
        <begin position="360"/>
        <end position="425"/>
    </location>
</feature>
<dbReference type="GO" id="GO:0006423">
    <property type="term" value="P:cysteinyl-tRNA aminoacylation"/>
    <property type="evidence" value="ECO:0007669"/>
    <property type="project" value="UniProtKB-UniRule"/>
</dbReference>
<evidence type="ECO:0000256" key="4">
    <source>
        <dbReference type="ARBA" id="ARBA00022490"/>
    </source>
</evidence>
<dbReference type="Proteomes" id="UP000000719">
    <property type="component" value="Chromosome"/>
</dbReference>
<evidence type="ECO:0000256" key="6">
    <source>
        <dbReference type="ARBA" id="ARBA00022723"/>
    </source>
</evidence>
<dbReference type="GO" id="GO:0005524">
    <property type="term" value="F:ATP binding"/>
    <property type="evidence" value="ECO:0007669"/>
    <property type="project" value="UniProtKB-UniRule"/>
</dbReference>
<dbReference type="GO" id="GO:0005737">
    <property type="term" value="C:cytoplasm"/>
    <property type="evidence" value="ECO:0007669"/>
    <property type="project" value="UniProtKB-SubCell"/>
</dbReference>
<keyword evidence="10 13" id="KW-0648">Protein biosynthesis</keyword>
<dbReference type="HAMAP" id="MF_00041">
    <property type="entry name" value="Cys_tRNA_synth"/>
    <property type="match status" value="1"/>
</dbReference>
<dbReference type="OrthoDB" id="9815130at2"/>
<dbReference type="PRINTS" id="PR00983">
    <property type="entry name" value="TRNASYNTHCYS"/>
</dbReference>
<dbReference type="PANTHER" id="PTHR10890:SF3">
    <property type="entry name" value="CYSTEINE--TRNA LIGASE, CYTOPLASMIC"/>
    <property type="match status" value="1"/>
</dbReference>
<dbReference type="InterPro" id="IPR015803">
    <property type="entry name" value="Cys-tRNA-ligase"/>
</dbReference>
<dbReference type="KEGG" id="hor:Hore_00960"/>
<feature type="binding site" evidence="13">
    <location>
        <position position="237"/>
    </location>
    <ligand>
        <name>Zn(2+)</name>
        <dbReference type="ChEBI" id="CHEBI:29105"/>
    </ligand>
</feature>
<dbReference type="RefSeq" id="WP_012635056.1">
    <property type="nucleotide sequence ID" value="NC_011899.1"/>
</dbReference>
<evidence type="ECO:0000259" key="14">
    <source>
        <dbReference type="SMART" id="SM00840"/>
    </source>
</evidence>
<evidence type="ECO:0000256" key="9">
    <source>
        <dbReference type="ARBA" id="ARBA00022840"/>
    </source>
</evidence>
<keyword evidence="8 13" id="KW-0862">Zinc</keyword>
<dbReference type="SUPFAM" id="SSF52374">
    <property type="entry name" value="Nucleotidylyl transferase"/>
    <property type="match status" value="1"/>
</dbReference>
<organism evidence="15 16">
    <name type="scientific">Halothermothrix orenii (strain H 168 / OCM 544 / DSM 9562)</name>
    <dbReference type="NCBI Taxonomy" id="373903"/>
    <lineage>
        <taxon>Bacteria</taxon>
        <taxon>Bacillati</taxon>
        <taxon>Bacillota</taxon>
        <taxon>Clostridia</taxon>
        <taxon>Halanaerobiales</taxon>
        <taxon>Halothermotrichaceae</taxon>
        <taxon>Halothermothrix</taxon>
    </lineage>
</organism>
<keyword evidence="4 13" id="KW-0963">Cytoplasm</keyword>
<comment type="subunit">
    <text evidence="3 13">Monomer.</text>
</comment>
<dbReference type="InterPro" id="IPR015273">
    <property type="entry name" value="Cys-tRNA-synt_Ia_DALR"/>
</dbReference>
<evidence type="ECO:0000256" key="11">
    <source>
        <dbReference type="ARBA" id="ARBA00023146"/>
    </source>
</evidence>
<dbReference type="Gene3D" id="3.40.50.620">
    <property type="entry name" value="HUPs"/>
    <property type="match status" value="1"/>
</dbReference>
<evidence type="ECO:0000256" key="1">
    <source>
        <dbReference type="ARBA" id="ARBA00004496"/>
    </source>
</evidence>
<feature type="binding site" evidence="13">
    <location>
        <position position="233"/>
    </location>
    <ligand>
        <name>Zn(2+)</name>
        <dbReference type="ChEBI" id="CHEBI:29105"/>
    </ligand>
</feature>
<feature type="binding site" evidence="13">
    <location>
        <position position="208"/>
    </location>
    <ligand>
        <name>Zn(2+)</name>
        <dbReference type="ChEBI" id="CHEBI:29105"/>
    </ligand>
</feature>
<dbReference type="SUPFAM" id="SSF47323">
    <property type="entry name" value="Anticodon-binding domain of a subclass of class I aminoacyl-tRNA synthetases"/>
    <property type="match status" value="1"/>
</dbReference>
<keyword evidence="11 13" id="KW-0030">Aminoacyl-tRNA synthetase</keyword>
<keyword evidence="5 13" id="KW-0436">Ligase</keyword>
<evidence type="ECO:0000256" key="13">
    <source>
        <dbReference type="HAMAP-Rule" id="MF_00041"/>
    </source>
</evidence>
<dbReference type="CDD" id="cd00672">
    <property type="entry name" value="CysRS_core"/>
    <property type="match status" value="1"/>
</dbReference>
<dbReference type="Pfam" id="PF01406">
    <property type="entry name" value="tRNA-synt_1e"/>
    <property type="match status" value="1"/>
</dbReference>
<keyword evidence="9 13" id="KW-0067">ATP-binding</keyword>
<dbReference type="GO" id="GO:0004817">
    <property type="term" value="F:cysteine-tRNA ligase activity"/>
    <property type="evidence" value="ECO:0007669"/>
    <property type="project" value="UniProtKB-UniRule"/>
</dbReference>
<evidence type="ECO:0000256" key="2">
    <source>
        <dbReference type="ARBA" id="ARBA00005594"/>
    </source>
</evidence>
<dbReference type="AlphaFoldDB" id="B8D0A3"/>
<comment type="catalytic activity">
    <reaction evidence="12 13">
        <text>tRNA(Cys) + L-cysteine + ATP = L-cysteinyl-tRNA(Cys) + AMP + diphosphate</text>
        <dbReference type="Rhea" id="RHEA:17773"/>
        <dbReference type="Rhea" id="RHEA-COMP:9661"/>
        <dbReference type="Rhea" id="RHEA-COMP:9679"/>
        <dbReference type="ChEBI" id="CHEBI:30616"/>
        <dbReference type="ChEBI" id="CHEBI:33019"/>
        <dbReference type="ChEBI" id="CHEBI:35235"/>
        <dbReference type="ChEBI" id="CHEBI:78442"/>
        <dbReference type="ChEBI" id="CHEBI:78517"/>
        <dbReference type="ChEBI" id="CHEBI:456215"/>
        <dbReference type="EC" id="6.1.1.16"/>
    </reaction>
</comment>
<dbReference type="InterPro" id="IPR009080">
    <property type="entry name" value="tRNAsynth_Ia_anticodon-bd"/>
</dbReference>
<dbReference type="eggNOG" id="COG0215">
    <property type="taxonomic scope" value="Bacteria"/>
</dbReference>
<evidence type="ECO:0000313" key="16">
    <source>
        <dbReference type="Proteomes" id="UP000000719"/>
    </source>
</evidence>
<dbReference type="InterPro" id="IPR024909">
    <property type="entry name" value="Cys-tRNA/MSH_ligase"/>
</dbReference>
<feature type="short sequence motif" description="'KMSKS' region" evidence="13">
    <location>
        <begin position="266"/>
        <end position="270"/>
    </location>
</feature>
<feature type="short sequence motif" description="'HIGH' region" evidence="13">
    <location>
        <begin position="30"/>
        <end position="40"/>
    </location>
</feature>
<comment type="similarity">
    <text evidence="2 13">Belongs to the class-I aminoacyl-tRNA synthetase family.</text>
</comment>
<evidence type="ECO:0000256" key="12">
    <source>
        <dbReference type="ARBA" id="ARBA00047398"/>
    </source>
</evidence>
<dbReference type="InterPro" id="IPR014729">
    <property type="entry name" value="Rossmann-like_a/b/a_fold"/>
</dbReference>
<dbReference type="FunFam" id="3.40.50.620:FF:000009">
    <property type="entry name" value="Cysteine--tRNA ligase"/>
    <property type="match status" value="1"/>
</dbReference>
<evidence type="ECO:0000256" key="5">
    <source>
        <dbReference type="ARBA" id="ARBA00022598"/>
    </source>
</evidence>
<keyword evidence="16" id="KW-1185">Reference proteome</keyword>
<evidence type="ECO:0000256" key="3">
    <source>
        <dbReference type="ARBA" id="ARBA00011245"/>
    </source>
</evidence>
<comment type="cofactor">
    <cofactor evidence="13">
        <name>Zn(2+)</name>
        <dbReference type="ChEBI" id="CHEBI:29105"/>
    </cofactor>
    <text evidence="13">Binds 1 zinc ion per subunit.</text>
</comment>
<evidence type="ECO:0000313" key="15">
    <source>
        <dbReference type="EMBL" id="ACL68857.1"/>
    </source>
</evidence>
<gene>
    <name evidence="13" type="primary">cysS</name>
    <name evidence="15" type="ordered locus">Hore_00960</name>
</gene>
<dbReference type="InterPro" id="IPR032678">
    <property type="entry name" value="tRNA-synt_1_cat_dom"/>
</dbReference>
<keyword evidence="6 13" id="KW-0479">Metal-binding</keyword>
<dbReference type="NCBIfam" id="TIGR00435">
    <property type="entry name" value="cysS"/>
    <property type="match status" value="1"/>
</dbReference>
<dbReference type="EMBL" id="CP001098">
    <property type="protein sequence ID" value="ACL68857.1"/>
    <property type="molecule type" value="Genomic_DNA"/>
</dbReference>
<dbReference type="SMART" id="SM00840">
    <property type="entry name" value="DALR_2"/>
    <property type="match status" value="1"/>
</dbReference>
<feature type="binding site" evidence="13">
    <location>
        <position position="269"/>
    </location>
    <ligand>
        <name>ATP</name>
        <dbReference type="ChEBI" id="CHEBI:30616"/>
    </ligand>
</feature>
<evidence type="ECO:0000256" key="8">
    <source>
        <dbReference type="ARBA" id="ARBA00022833"/>
    </source>
</evidence>
<dbReference type="GO" id="GO:0008270">
    <property type="term" value="F:zinc ion binding"/>
    <property type="evidence" value="ECO:0007669"/>
    <property type="project" value="UniProtKB-UniRule"/>
</dbReference>
<accession>B8D0A3</accession>
<protein>
    <recommendedName>
        <fullName evidence="13">Cysteine--tRNA ligase</fullName>
        <ecNumber evidence="13">6.1.1.16</ecNumber>
    </recommendedName>
    <alternativeName>
        <fullName evidence="13">Cysteinyl-tRNA synthetase</fullName>
        <shortName evidence="13">CysRS</shortName>
    </alternativeName>
</protein>
<proteinExistence type="inferred from homology"/>
<evidence type="ECO:0000256" key="10">
    <source>
        <dbReference type="ARBA" id="ARBA00022917"/>
    </source>
</evidence>
<name>B8D0A3_HALOH</name>
<feature type="binding site" evidence="13">
    <location>
        <position position="28"/>
    </location>
    <ligand>
        <name>Zn(2+)</name>
        <dbReference type="ChEBI" id="CHEBI:29105"/>
    </ligand>
</feature>
<dbReference type="Pfam" id="PF09190">
    <property type="entry name" value="DALR_2"/>
    <property type="match status" value="1"/>
</dbReference>